<dbReference type="OrthoDB" id="3923077at2759"/>
<dbReference type="AlphaFoldDB" id="A0A2T3AK78"/>
<evidence type="ECO:0000313" key="8">
    <source>
        <dbReference type="EMBL" id="PSS02078.1"/>
    </source>
</evidence>
<dbReference type="PANTHER" id="PTHR33048">
    <property type="entry name" value="PTH11-LIKE INTEGRAL MEMBRANE PROTEIN (AFU_ORTHOLOGUE AFUA_5G11245)"/>
    <property type="match status" value="1"/>
</dbReference>
<feature type="transmembrane region" description="Helical" evidence="6">
    <location>
        <begin position="195"/>
        <end position="218"/>
    </location>
</feature>
<evidence type="ECO:0000256" key="1">
    <source>
        <dbReference type="ARBA" id="ARBA00004141"/>
    </source>
</evidence>
<keyword evidence="3 6" id="KW-1133">Transmembrane helix</keyword>
<evidence type="ECO:0000256" key="2">
    <source>
        <dbReference type="ARBA" id="ARBA00022692"/>
    </source>
</evidence>
<keyword evidence="2 6" id="KW-0812">Transmembrane</keyword>
<comment type="similarity">
    <text evidence="5">Belongs to the SAT4 family.</text>
</comment>
<dbReference type="Pfam" id="PF20684">
    <property type="entry name" value="Fung_rhodopsin"/>
    <property type="match status" value="1"/>
</dbReference>
<feature type="transmembrane region" description="Helical" evidence="6">
    <location>
        <begin position="238"/>
        <end position="258"/>
    </location>
</feature>
<dbReference type="EMBL" id="KZ678379">
    <property type="protein sequence ID" value="PSS02078.1"/>
    <property type="molecule type" value="Genomic_DNA"/>
</dbReference>
<reference evidence="8 9" key="1">
    <citation type="journal article" date="2018" name="Mycol. Prog.">
        <title>Coniella lustricola, a new species from submerged detritus.</title>
        <authorList>
            <person name="Raudabaugh D.B."/>
            <person name="Iturriaga T."/>
            <person name="Carver A."/>
            <person name="Mondo S."/>
            <person name="Pangilinan J."/>
            <person name="Lipzen A."/>
            <person name="He G."/>
            <person name="Amirebrahimi M."/>
            <person name="Grigoriev I.V."/>
            <person name="Miller A.N."/>
        </authorList>
    </citation>
    <scope>NUCLEOTIDE SEQUENCE [LARGE SCALE GENOMIC DNA]</scope>
    <source>
        <strain evidence="8 9">B22-T-1</strain>
    </source>
</reference>
<feature type="transmembrane region" description="Helical" evidence="6">
    <location>
        <begin position="6"/>
        <end position="27"/>
    </location>
</feature>
<name>A0A2T3AK78_9PEZI</name>
<evidence type="ECO:0000256" key="6">
    <source>
        <dbReference type="SAM" id="Phobius"/>
    </source>
</evidence>
<dbReference type="Proteomes" id="UP000241462">
    <property type="component" value="Unassembled WGS sequence"/>
</dbReference>
<dbReference type="InParanoid" id="A0A2T3AK78"/>
<protein>
    <recommendedName>
        <fullName evidence="7">Rhodopsin domain-containing protein</fullName>
    </recommendedName>
</protein>
<sequence>MTLPAFVILNWTLTVVLTIFVALRIYTRMRYVSRYGLDDLFYVGAFVSYLTVAIVQHIAYANGLGRDGEGVSHDSKFLSNIMFLVGDVGQSLAEALSKASAGFFLLRLVFQLWQKILIVATSGIFAALCVVGAIIAWTSCTPYAAAWDDRNSGSCNRETAVPIVFCITTVSLDVLFAAMPWMLVWNQSRSAFEKLLIAGPLSLGAVAAGIGVGRLVAIYGADPLNVTIHQSMWTMGEIFTTLVGVGIPSTLPVWRAIYRKCGGQRSAQRRVSSYHVLGQYTIGGSIVMAATLSVSQRGSTTVRNIQRIKPCVFSLKRALTSRDEGEEVEKRGPRP</sequence>
<dbReference type="InterPro" id="IPR049326">
    <property type="entry name" value="Rhodopsin_dom_fungi"/>
</dbReference>
<feature type="transmembrane region" description="Helical" evidence="6">
    <location>
        <begin position="39"/>
        <end position="61"/>
    </location>
</feature>
<evidence type="ECO:0000256" key="5">
    <source>
        <dbReference type="ARBA" id="ARBA00038359"/>
    </source>
</evidence>
<dbReference type="InterPro" id="IPR052337">
    <property type="entry name" value="SAT4-like"/>
</dbReference>
<evidence type="ECO:0000256" key="3">
    <source>
        <dbReference type="ARBA" id="ARBA00022989"/>
    </source>
</evidence>
<comment type="subcellular location">
    <subcellularLocation>
        <location evidence="1">Membrane</location>
        <topology evidence="1">Multi-pass membrane protein</topology>
    </subcellularLocation>
</comment>
<evidence type="ECO:0000313" key="9">
    <source>
        <dbReference type="Proteomes" id="UP000241462"/>
    </source>
</evidence>
<proteinExistence type="inferred from homology"/>
<feature type="domain" description="Rhodopsin" evidence="7">
    <location>
        <begin position="23"/>
        <end position="254"/>
    </location>
</feature>
<organism evidence="8 9">
    <name type="scientific">Coniella lustricola</name>
    <dbReference type="NCBI Taxonomy" id="2025994"/>
    <lineage>
        <taxon>Eukaryota</taxon>
        <taxon>Fungi</taxon>
        <taxon>Dikarya</taxon>
        <taxon>Ascomycota</taxon>
        <taxon>Pezizomycotina</taxon>
        <taxon>Sordariomycetes</taxon>
        <taxon>Sordariomycetidae</taxon>
        <taxon>Diaporthales</taxon>
        <taxon>Schizoparmaceae</taxon>
        <taxon>Coniella</taxon>
    </lineage>
</organism>
<keyword evidence="4 6" id="KW-0472">Membrane</keyword>
<feature type="transmembrane region" description="Helical" evidence="6">
    <location>
        <begin position="159"/>
        <end position="183"/>
    </location>
</feature>
<evidence type="ECO:0000256" key="4">
    <source>
        <dbReference type="ARBA" id="ARBA00023136"/>
    </source>
</evidence>
<feature type="transmembrane region" description="Helical" evidence="6">
    <location>
        <begin position="117"/>
        <end position="139"/>
    </location>
</feature>
<keyword evidence="9" id="KW-1185">Reference proteome</keyword>
<dbReference type="GO" id="GO:0016020">
    <property type="term" value="C:membrane"/>
    <property type="evidence" value="ECO:0007669"/>
    <property type="project" value="UniProtKB-SubCell"/>
</dbReference>
<evidence type="ECO:0000259" key="7">
    <source>
        <dbReference type="Pfam" id="PF20684"/>
    </source>
</evidence>
<dbReference type="PANTHER" id="PTHR33048:SF93">
    <property type="entry name" value="INTEGRAL MEMBRANE PROTEIN"/>
    <property type="match status" value="1"/>
</dbReference>
<accession>A0A2T3AK78</accession>
<gene>
    <name evidence="8" type="ORF">BD289DRAFT_269197</name>
</gene>